<feature type="chain" id="PRO_5040459405" description="AAA-ATPase-like domain-containing protein" evidence="1">
    <location>
        <begin position="20"/>
        <end position="483"/>
    </location>
</feature>
<gene>
    <name evidence="3" type="ORF">BEMITA_LOCUS2406</name>
</gene>
<feature type="domain" description="AAA-ATPase-like" evidence="2">
    <location>
        <begin position="42"/>
        <end position="247"/>
    </location>
</feature>
<protein>
    <recommendedName>
        <fullName evidence="2">AAA-ATPase-like domain-containing protein</fullName>
    </recommendedName>
</protein>
<dbReference type="EMBL" id="OU963871">
    <property type="protein sequence ID" value="CAH0382915.1"/>
    <property type="molecule type" value="Genomic_DNA"/>
</dbReference>
<dbReference type="Proteomes" id="UP001152759">
    <property type="component" value="Chromosome 10"/>
</dbReference>
<organism evidence="3 4">
    <name type="scientific">Bemisia tabaci</name>
    <name type="common">Sweetpotato whitefly</name>
    <name type="synonym">Aleurodes tabaci</name>
    <dbReference type="NCBI Taxonomy" id="7038"/>
    <lineage>
        <taxon>Eukaryota</taxon>
        <taxon>Metazoa</taxon>
        <taxon>Ecdysozoa</taxon>
        <taxon>Arthropoda</taxon>
        <taxon>Hexapoda</taxon>
        <taxon>Insecta</taxon>
        <taxon>Pterygota</taxon>
        <taxon>Neoptera</taxon>
        <taxon>Paraneoptera</taxon>
        <taxon>Hemiptera</taxon>
        <taxon>Sternorrhyncha</taxon>
        <taxon>Aleyrodoidea</taxon>
        <taxon>Aleyrodidae</taxon>
        <taxon>Aleyrodinae</taxon>
        <taxon>Bemisia</taxon>
    </lineage>
</organism>
<dbReference type="InterPro" id="IPR018631">
    <property type="entry name" value="AAA-ATPase-like_dom"/>
</dbReference>
<dbReference type="KEGG" id="btab:109038423"/>
<proteinExistence type="predicted"/>
<keyword evidence="1" id="KW-0732">Signal</keyword>
<sequence>MKCCIVMAVLTLPITMCQSSQAPPRSPFDPNRDSFPALLRSKSFVDKSAFVNLFFESMEYSDYTMYVTAPRGFGKTSIMNMLKTFCQVQVDADGTPLDRNSTSNRKLLSDHKLGVMKDEKFLFKYFGLYPVVHFRFDRLDVGRGYSDFIKSFQEVLSEAYLEHSYLADSSRLDACQRSDYTRVAAKNESGWLTQRGKDLTHLLHSHLDRRSIVLVDDFDAPLRQMLGDRRLAADDVEKIHDFLKGFVVNLVKVNFFHHKSLITASARLIPPDVNSRVTEANSLLTVNFAENPKIAACYGFTEGDVLELAKRYGKEAEMSQIREWYGGYPVQDSNMTLYNMISILKYFETGKLQTHWKDAGQVQQLLRPFFAEGLLKTDIEGSLTTNNTKMKVVDGPYSFNSRNIRILKNALENPTKAEKNVYVKNLLLKYLLDHGYFHVKEKVVFKGYIETVIPTYEVRKRLVQYLDENSDQKSAEEKQWWFV</sequence>
<dbReference type="PANTHER" id="PTHR34825:SF1">
    <property type="entry name" value="AAA-ATPASE-LIKE DOMAIN-CONTAINING PROTEIN"/>
    <property type="match status" value="1"/>
</dbReference>
<dbReference type="AlphaFoldDB" id="A0A9P0A2H5"/>
<evidence type="ECO:0000256" key="1">
    <source>
        <dbReference type="SAM" id="SignalP"/>
    </source>
</evidence>
<reference evidence="3" key="1">
    <citation type="submission" date="2021-12" db="EMBL/GenBank/DDBJ databases">
        <authorList>
            <person name="King R."/>
        </authorList>
    </citation>
    <scope>NUCLEOTIDE SEQUENCE</scope>
</reference>
<evidence type="ECO:0000313" key="4">
    <source>
        <dbReference type="Proteomes" id="UP001152759"/>
    </source>
</evidence>
<feature type="signal peptide" evidence="1">
    <location>
        <begin position="1"/>
        <end position="19"/>
    </location>
</feature>
<name>A0A9P0A2H5_BEMTA</name>
<evidence type="ECO:0000313" key="3">
    <source>
        <dbReference type="EMBL" id="CAH0382915.1"/>
    </source>
</evidence>
<accession>A0A9P0A2H5</accession>
<evidence type="ECO:0000259" key="2">
    <source>
        <dbReference type="Pfam" id="PF09820"/>
    </source>
</evidence>
<keyword evidence="4" id="KW-1185">Reference proteome</keyword>
<dbReference type="PANTHER" id="PTHR34825">
    <property type="entry name" value="CONSERVED PROTEIN, WITH A WEAK D-GALACTARATE DEHYDRATASE/ALTRONATE HYDROLASE DOMAIN"/>
    <property type="match status" value="1"/>
</dbReference>
<dbReference type="Pfam" id="PF09820">
    <property type="entry name" value="AAA-ATPase_like"/>
    <property type="match status" value="1"/>
</dbReference>